<sequence length="292" mass="32594">MPEIVKGAKEFNIPTIRANKKLVGYVNGGLQDPSALIFVPDWGNEKSQPLSTKFNYPSLSGIYRPKNDDDIALTFRSYCYKIELKSAGAVLVAKLVTASLAYDDIWFGGRTRNPWNIEEFTTDSSYVPAACTSAARCGVAALRPTFGSVSRIGVMSLSESLDKLRPVCRSDADCAVVLDAIRGNDPNDLSSRDIPLEDPFSVDITRLTDGYVDDAEIEVVHVLESKGVNMVPFKLNYTLDSVQGIVNFMIDMDMLAHFDEWQRSRKDDDYKSQSQWPPELRRARIFPAVDYV</sequence>
<proteinExistence type="predicted"/>
<dbReference type="PANTHER" id="PTHR11895:SF73">
    <property type="entry name" value="AMIDASE FAMILY PROTEIN"/>
    <property type="match status" value="1"/>
</dbReference>
<dbReference type="EMBL" id="VIEB01000015">
    <property type="protein sequence ID" value="TQE12846.1"/>
    <property type="molecule type" value="Genomic_DNA"/>
</dbReference>
<evidence type="ECO:0000313" key="3">
    <source>
        <dbReference type="Proteomes" id="UP000315295"/>
    </source>
</evidence>
<evidence type="ECO:0000259" key="1">
    <source>
        <dbReference type="Pfam" id="PF01425"/>
    </source>
</evidence>
<dbReference type="PANTHER" id="PTHR11895">
    <property type="entry name" value="TRANSAMIDASE"/>
    <property type="match status" value="1"/>
</dbReference>
<gene>
    <name evidence="2" type="ORF">C1H46_001492</name>
</gene>
<organism evidence="2 3">
    <name type="scientific">Malus baccata</name>
    <name type="common">Siberian crab apple</name>
    <name type="synonym">Pyrus baccata</name>
    <dbReference type="NCBI Taxonomy" id="106549"/>
    <lineage>
        <taxon>Eukaryota</taxon>
        <taxon>Viridiplantae</taxon>
        <taxon>Streptophyta</taxon>
        <taxon>Embryophyta</taxon>
        <taxon>Tracheophyta</taxon>
        <taxon>Spermatophyta</taxon>
        <taxon>Magnoliopsida</taxon>
        <taxon>eudicotyledons</taxon>
        <taxon>Gunneridae</taxon>
        <taxon>Pentapetalae</taxon>
        <taxon>rosids</taxon>
        <taxon>fabids</taxon>
        <taxon>Rosales</taxon>
        <taxon>Rosaceae</taxon>
        <taxon>Amygdaloideae</taxon>
        <taxon>Maleae</taxon>
        <taxon>Malus</taxon>
    </lineage>
</organism>
<dbReference type="InterPro" id="IPR036928">
    <property type="entry name" value="AS_sf"/>
</dbReference>
<protein>
    <recommendedName>
        <fullName evidence="1">Amidase domain-containing protein</fullName>
    </recommendedName>
</protein>
<reference evidence="2 3" key="1">
    <citation type="journal article" date="2019" name="G3 (Bethesda)">
        <title>Sequencing of a Wild Apple (Malus baccata) Genome Unravels the Differences Between Cultivated and Wild Apple Species Regarding Disease Resistance and Cold Tolerance.</title>
        <authorList>
            <person name="Chen X."/>
        </authorList>
    </citation>
    <scope>NUCLEOTIDE SEQUENCE [LARGE SCALE GENOMIC DNA]</scope>
    <source>
        <strain evidence="3">cv. Shandingzi</strain>
        <tissue evidence="2">Leaves</tissue>
    </source>
</reference>
<dbReference type="Proteomes" id="UP000315295">
    <property type="component" value="Unassembled WGS sequence"/>
</dbReference>
<comment type="caution">
    <text evidence="2">The sequence shown here is derived from an EMBL/GenBank/DDBJ whole genome shotgun (WGS) entry which is preliminary data.</text>
</comment>
<dbReference type="Pfam" id="PF01425">
    <property type="entry name" value="Amidase"/>
    <property type="match status" value="1"/>
</dbReference>
<accession>A0A540NP76</accession>
<dbReference type="STRING" id="106549.A0A540NP76"/>
<evidence type="ECO:0000313" key="2">
    <source>
        <dbReference type="EMBL" id="TQE12846.1"/>
    </source>
</evidence>
<dbReference type="SUPFAM" id="SSF75304">
    <property type="entry name" value="Amidase signature (AS) enzymes"/>
    <property type="match status" value="1"/>
</dbReference>
<dbReference type="Gene3D" id="3.90.1300.10">
    <property type="entry name" value="Amidase signature (AS) domain"/>
    <property type="match status" value="1"/>
</dbReference>
<dbReference type="InterPro" id="IPR023631">
    <property type="entry name" value="Amidase_dom"/>
</dbReference>
<name>A0A540NP76_MALBA</name>
<dbReference type="AlphaFoldDB" id="A0A540NP76"/>
<dbReference type="GO" id="GO:0050567">
    <property type="term" value="F:glutaminyl-tRNA synthase (glutamine-hydrolyzing) activity"/>
    <property type="evidence" value="ECO:0007669"/>
    <property type="project" value="TreeGrafter"/>
</dbReference>
<dbReference type="InterPro" id="IPR000120">
    <property type="entry name" value="Amidase"/>
</dbReference>
<keyword evidence="3" id="KW-1185">Reference proteome</keyword>
<feature type="domain" description="Amidase" evidence="1">
    <location>
        <begin position="134"/>
        <end position="197"/>
    </location>
</feature>